<evidence type="ECO:0000259" key="8">
    <source>
        <dbReference type="PROSITE" id="PS50850"/>
    </source>
</evidence>
<dbReference type="OrthoDB" id="5338069at2"/>
<dbReference type="GO" id="GO:0005886">
    <property type="term" value="C:plasma membrane"/>
    <property type="evidence" value="ECO:0007669"/>
    <property type="project" value="UniProtKB-SubCell"/>
</dbReference>
<dbReference type="PANTHER" id="PTHR43414:SF6">
    <property type="entry name" value="MULTIDRUG RESISTANCE PROTEIN MDTG"/>
    <property type="match status" value="1"/>
</dbReference>
<protein>
    <submittedName>
        <fullName evidence="9">MFS transporter</fullName>
    </submittedName>
</protein>
<feature type="transmembrane region" description="Helical" evidence="7">
    <location>
        <begin position="186"/>
        <end position="202"/>
    </location>
</feature>
<keyword evidence="3" id="KW-1003">Cell membrane</keyword>
<keyword evidence="2" id="KW-0813">Transport</keyword>
<evidence type="ECO:0000256" key="7">
    <source>
        <dbReference type="SAM" id="Phobius"/>
    </source>
</evidence>
<reference evidence="9 10" key="1">
    <citation type="submission" date="2018-06" db="EMBL/GenBank/DDBJ databases">
        <title>Genomic Encyclopedia of Type Strains, Phase IV (KMG-IV): sequencing the most valuable type-strain genomes for metagenomic binning, comparative biology and taxonomic classification.</title>
        <authorList>
            <person name="Goeker M."/>
        </authorList>
    </citation>
    <scope>NUCLEOTIDE SEQUENCE [LARGE SCALE GENOMIC DNA]</scope>
    <source>
        <strain evidence="9 10">DSM 15140</strain>
    </source>
</reference>
<dbReference type="Gene3D" id="1.20.1250.20">
    <property type="entry name" value="MFS general substrate transporter like domains"/>
    <property type="match status" value="1"/>
</dbReference>
<evidence type="ECO:0000256" key="1">
    <source>
        <dbReference type="ARBA" id="ARBA00004651"/>
    </source>
</evidence>
<evidence type="ECO:0000256" key="3">
    <source>
        <dbReference type="ARBA" id="ARBA00022475"/>
    </source>
</evidence>
<dbReference type="PROSITE" id="PS50850">
    <property type="entry name" value="MFS"/>
    <property type="match status" value="1"/>
</dbReference>
<comment type="subcellular location">
    <subcellularLocation>
        <location evidence="1">Cell membrane</location>
        <topology evidence="1">Multi-pass membrane protein</topology>
    </subcellularLocation>
</comment>
<feature type="domain" description="Major facilitator superfamily (MFS) profile" evidence="8">
    <location>
        <begin position="1"/>
        <end position="298"/>
    </location>
</feature>
<evidence type="ECO:0000256" key="4">
    <source>
        <dbReference type="ARBA" id="ARBA00022692"/>
    </source>
</evidence>
<evidence type="ECO:0000256" key="2">
    <source>
        <dbReference type="ARBA" id="ARBA00022448"/>
    </source>
</evidence>
<gene>
    <name evidence="9" type="ORF">DES48_10369</name>
</gene>
<dbReference type="STRING" id="200904.GCA_900168775_03323"/>
<evidence type="ECO:0000256" key="6">
    <source>
        <dbReference type="ARBA" id="ARBA00023136"/>
    </source>
</evidence>
<dbReference type="RefSeq" id="WP_113867839.1">
    <property type="nucleotide sequence ID" value="NZ_BAABQN010000011.1"/>
</dbReference>
<keyword evidence="5 7" id="KW-1133">Transmembrane helix</keyword>
<organism evidence="9 10">
    <name type="scientific">Paraliobacillus ryukyuensis</name>
    <dbReference type="NCBI Taxonomy" id="200904"/>
    <lineage>
        <taxon>Bacteria</taxon>
        <taxon>Bacillati</taxon>
        <taxon>Bacillota</taxon>
        <taxon>Bacilli</taxon>
        <taxon>Bacillales</taxon>
        <taxon>Bacillaceae</taxon>
        <taxon>Paraliobacillus</taxon>
    </lineage>
</organism>
<comment type="caution">
    <text evidence="9">The sequence shown here is derived from an EMBL/GenBank/DDBJ whole genome shotgun (WGS) entry which is preliminary data.</text>
</comment>
<evidence type="ECO:0000256" key="5">
    <source>
        <dbReference type="ARBA" id="ARBA00022989"/>
    </source>
</evidence>
<dbReference type="InterPro" id="IPR020846">
    <property type="entry name" value="MFS_dom"/>
</dbReference>
<dbReference type="InterPro" id="IPR036259">
    <property type="entry name" value="MFS_trans_sf"/>
</dbReference>
<evidence type="ECO:0000313" key="10">
    <source>
        <dbReference type="Proteomes" id="UP000252254"/>
    </source>
</evidence>
<dbReference type="EMBL" id="QNRI01000003">
    <property type="protein sequence ID" value="RBO99743.1"/>
    <property type="molecule type" value="Genomic_DNA"/>
</dbReference>
<feature type="transmembrane region" description="Helical" evidence="7">
    <location>
        <begin position="143"/>
        <end position="166"/>
    </location>
</feature>
<proteinExistence type="predicted"/>
<keyword evidence="6 7" id="KW-0472">Membrane</keyword>
<keyword evidence="10" id="KW-1185">Reference proteome</keyword>
<dbReference type="Pfam" id="PF07690">
    <property type="entry name" value="MFS_1"/>
    <property type="match status" value="2"/>
</dbReference>
<feature type="transmembrane region" description="Helical" evidence="7">
    <location>
        <begin position="35"/>
        <end position="57"/>
    </location>
</feature>
<dbReference type="AlphaFoldDB" id="A0A366EBI6"/>
<keyword evidence="4 7" id="KW-0812">Transmembrane</keyword>
<dbReference type="GO" id="GO:0022857">
    <property type="term" value="F:transmembrane transporter activity"/>
    <property type="evidence" value="ECO:0007669"/>
    <property type="project" value="InterPro"/>
</dbReference>
<name>A0A366EBI6_9BACI</name>
<feature type="transmembrane region" description="Helical" evidence="7">
    <location>
        <begin position="274"/>
        <end position="294"/>
    </location>
</feature>
<dbReference type="SUPFAM" id="SSF103473">
    <property type="entry name" value="MFS general substrate transporter"/>
    <property type="match status" value="1"/>
</dbReference>
<dbReference type="Proteomes" id="UP000252254">
    <property type="component" value="Unassembled WGS sequence"/>
</dbReference>
<feature type="transmembrane region" description="Helical" evidence="7">
    <location>
        <begin position="6"/>
        <end position="23"/>
    </location>
</feature>
<accession>A0A366EBI6</accession>
<dbReference type="InterPro" id="IPR011701">
    <property type="entry name" value="MFS"/>
</dbReference>
<feature type="transmembrane region" description="Helical" evidence="7">
    <location>
        <begin position="109"/>
        <end position="131"/>
    </location>
</feature>
<dbReference type="PANTHER" id="PTHR43414">
    <property type="entry name" value="MULTIDRUG RESISTANCE PROTEIN MDTG"/>
    <property type="match status" value="1"/>
</dbReference>
<evidence type="ECO:0000313" key="9">
    <source>
        <dbReference type="EMBL" id="RBO99743.1"/>
    </source>
</evidence>
<feature type="transmembrane region" description="Helical" evidence="7">
    <location>
        <begin position="63"/>
        <end position="84"/>
    </location>
</feature>
<sequence length="308" mass="33739">MRIFWGIAWSLIRLGGFLTVITITKEDSRGQYVGLYNGIWGIGSLLGMLGGGILITFTSVSMLSTVFSFIACMALPAIPALIPVMKEKETKQKETSSGLITSSWKTTRVLMVLLTSFTMGFVIFGLFSSTLSSIIEQNYVQTWSTFSVTISAAMIAGSIQAIRWAWEPWFAPLIGKQLDKNKSQNLILYAALFGTGIVFFIIGQVTHFLTLCTLLLAFQLISSTFVTTSDTLAAKVASKTNRIKVMTAHTVMIDVGAALGPLISFVLLEYFTLTTVYTVAAILVICLAGGWMMFHTKKLASYPVNHKF</sequence>
<feature type="transmembrane region" description="Helical" evidence="7">
    <location>
        <begin position="248"/>
        <end position="268"/>
    </location>
</feature>